<evidence type="ECO:0000256" key="2">
    <source>
        <dbReference type="ARBA" id="ARBA00007656"/>
    </source>
</evidence>
<organism evidence="10 11">
    <name type="scientific">Aliiroseovarius halocynthiae</name>
    <dbReference type="NCBI Taxonomy" id="985055"/>
    <lineage>
        <taxon>Bacteria</taxon>
        <taxon>Pseudomonadati</taxon>
        <taxon>Pseudomonadota</taxon>
        <taxon>Alphaproteobacteria</taxon>
        <taxon>Rhodobacterales</taxon>
        <taxon>Paracoccaceae</taxon>
        <taxon>Aliiroseovarius</taxon>
    </lineage>
</organism>
<dbReference type="RefSeq" id="WP_142852236.1">
    <property type="nucleotide sequence ID" value="NZ_FXWW01000001.1"/>
</dbReference>
<evidence type="ECO:0000256" key="6">
    <source>
        <dbReference type="ARBA" id="ARBA00030642"/>
    </source>
</evidence>
<dbReference type="InterPro" id="IPR000297">
    <property type="entry name" value="PPIase_PpiC"/>
</dbReference>
<evidence type="ECO:0000256" key="8">
    <source>
        <dbReference type="PROSITE-ProRule" id="PRU00278"/>
    </source>
</evidence>
<dbReference type="InterPro" id="IPR050245">
    <property type="entry name" value="PrsA_foldase"/>
</dbReference>
<evidence type="ECO:0000256" key="3">
    <source>
        <dbReference type="ARBA" id="ARBA00013194"/>
    </source>
</evidence>
<evidence type="ECO:0000256" key="1">
    <source>
        <dbReference type="ARBA" id="ARBA00000971"/>
    </source>
</evidence>
<proteinExistence type="inferred from homology"/>
<keyword evidence="11" id="KW-1185">Reference proteome</keyword>
<dbReference type="GO" id="GO:0003755">
    <property type="term" value="F:peptidyl-prolyl cis-trans isomerase activity"/>
    <property type="evidence" value="ECO:0007669"/>
    <property type="project" value="UniProtKB-KW"/>
</dbReference>
<sequence>MNAVLFPDLVVNGETVPHAVVAAEAQNHDAPTGKPGIAWRKAANAVAVRTLLLQEARKRQITADPAEVAPGRFETDEEALIRGLLEAEVEVASPSEDAVQAEWSRDPSRFRAPPLWEVSHILIACDPRDTDETTAAKARADQVLEAVTANPRKFGHIAEEHSDCGSKSSAGALGQLGPGDTVPEFEKVLRGLESGAITGAPVLTRHGWHIICMDAAEEGAELPYHSVKPRIAEAMEKAAWAKGARAFVAKLAAKAEITGADLMPVQ</sequence>
<evidence type="ECO:0000313" key="10">
    <source>
        <dbReference type="EMBL" id="TQV68483.1"/>
    </source>
</evidence>
<dbReference type="Proteomes" id="UP000315816">
    <property type="component" value="Unassembled WGS sequence"/>
</dbReference>
<protein>
    <recommendedName>
        <fullName evidence="4">Parvulin-like PPIase</fullName>
        <ecNumber evidence="3">5.2.1.8</ecNumber>
    </recommendedName>
    <alternativeName>
        <fullName evidence="6">Peptidyl-prolyl cis-trans isomerase plp</fullName>
    </alternativeName>
    <alternativeName>
        <fullName evidence="7">Rotamase plp</fullName>
    </alternativeName>
</protein>
<dbReference type="PANTHER" id="PTHR47245">
    <property type="entry name" value="PEPTIDYLPROLYL ISOMERASE"/>
    <property type="match status" value="1"/>
</dbReference>
<name>A0A545SU45_9RHOB</name>
<dbReference type="InterPro" id="IPR027304">
    <property type="entry name" value="Trigger_fact/SurA_dom_sf"/>
</dbReference>
<dbReference type="EC" id="5.2.1.8" evidence="3"/>
<accession>A0A545SU45</accession>
<evidence type="ECO:0000256" key="4">
    <source>
        <dbReference type="ARBA" id="ARBA00018370"/>
    </source>
</evidence>
<keyword evidence="8" id="KW-0413">Isomerase</keyword>
<reference evidence="10 11" key="1">
    <citation type="submission" date="2019-06" db="EMBL/GenBank/DDBJ databases">
        <title>A novel species of marine bacteria.</title>
        <authorList>
            <person name="Wang Y."/>
        </authorList>
    </citation>
    <scope>NUCLEOTIDE SEQUENCE [LARGE SCALE GENOMIC DNA]</scope>
    <source>
        <strain evidence="10 11">MA1-10</strain>
    </source>
</reference>
<feature type="domain" description="PpiC" evidence="9">
    <location>
        <begin position="113"/>
        <end position="215"/>
    </location>
</feature>
<dbReference type="AlphaFoldDB" id="A0A545SU45"/>
<comment type="similarity">
    <text evidence="2">Belongs to the PpiC/parvulin rotamase family.</text>
</comment>
<dbReference type="EMBL" id="VICH01000004">
    <property type="protein sequence ID" value="TQV68483.1"/>
    <property type="molecule type" value="Genomic_DNA"/>
</dbReference>
<evidence type="ECO:0000259" key="9">
    <source>
        <dbReference type="PROSITE" id="PS50198"/>
    </source>
</evidence>
<dbReference type="SUPFAM" id="SSF109998">
    <property type="entry name" value="Triger factor/SurA peptide-binding domain-like"/>
    <property type="match status" value="1"/>
</dbReference>
<comment type="catalytic activity">
    <reaction evidence="1">
        <text>[protein]-peptidylproline (omega=180) = [protein]-peptidylproline (omega=0)</text>
        <dbReference type="Rhea" id="RHEA:16237"/>
        <dbReference type="Rhea" id="RHEA-COMP:10747"/>
        <dbReference type="Rhea" id="RHEA-COMP:10748"/>
        <dbReference type="ChEBI" id="CHEBI:83833"/>
        <dbReference type="ChEBI" id="CHEBI:83834"/>
        <dbReference type="EC" id="5.2.1.8"/>
    </reaction>
</comment>
<dbReference type="SUPFAM" id="SSF54534">
    <property type="entry name" value="FKBP-like"/>
    <property type="match status" value="1"/>
</dbReference>
<gene>
    <name evidence="10" type="ORF">FIL88_02515</name>
</gene>
<dbReference type="Gene3D" id="3.10.50.40">
    <property type="match status" value="1"/>
</dbReference>
<dbReference type="OrthoDB" id="196786at2"/>
<dbReference type="PANTHER" id="PTHR47245:SF2">
    <property type="entry name" value="PEPTIDYL-PROLYL CIS-TRANS ISOMERASE HP_0175-RELATED"/>
    <property type="match status" value="1"/>
</dbReference>
<comment type="caution">
    <text evidence="10">The sequence shown here is derived from an EMBL/GenBank/DDBJ whole genome shotgun (WGS) entry which is preliminary data.</text>
</comment>
<evidence type="ECO:0000313" key="11">
    <source>
        <dbReference type="Proteomes" id="UP000315816"/>
    </source>
</evidence>
<dbReference type="PROSITE" id="PS50198">
    <property type="entry name" value="PPIC_PPIASE_2"/>
    <property type="match status" value="1"/>
</dbReference>
<keyword evidence="5 8" id="KW-0697">Rotamase</keyword>
<evidence type="ECO:0000256" key="5">
    <source>
        <dbReference type="ARBA" id="ARBA00023110"/>
    </source>
</evidence>
<dbReference type="Pfam" id="PF00639">
    <property type="entry name" value="Rotamase"/>
    <property type="match status" value="1"/>
</dbReference>
<dbReference type="InterPro" id="IPR046357">
    <property type="entry name" value="PPIase_dom_sf"/>
</dbReference>
<evidence type="ECO:0000256" key="7">
    <source>
        <dbReference type="ARBA" id="ARBA00031484"/>
    </source>
</evidence>